<feature type="region of interest" description="Disordered" evidence="1">
    <location>
        <begin position="74"/>
        <end position="104"/>
    </location>
</feature>
<keyword evidence="3" id="KW-1185">Reference proteome</keyword>
<evidence type="ECO:0000313" key="2">
    <source>
        <dbReference type="EMBL" id="RYP09685.1"/>
    </source>
</evidence>
<gene>
    <name evidence="2" type="ORF">DL764_001111</name>
</gene>
<name>A0A4Q4TQR0_9PEZI</name>
<organism evidence="2 3">
    <name type="scientific">Monosporascus ibericus</name>
    <dbReference type="NCBI Taxonomy" id="155417"/>
    <lineage>
        <taxon>Eukaryota</taxon>
        <taxon>Fungi</taxon>
        <taxon>Dikarya</taxon>
        <taxon>Ascomycota</taxon>
        <taxon>Pezizomycotina</taxon>
        <taxon>Sordariomycetes</taxon>
        <taxon>Xylariomycetidae</taxon>
        <taxon>Xylariales</taxon>
        <taxon>Xylariales incertae sedis</taxon>
        <taxon>Monosporascus</taxon>
    </lineage>
</organism>
<dbReference type="OrthoDB" id="10693766at2759"/>
<proteinExistence type="predicted"/>
<feature type="compositionally biased region" description="Basic and acidic residues" evidence="1">
    <location>
        <begin position="80"/>
        <end position="102"/>
    </location>
</feature>
<protein>
    <submittedName>
        <fullName evidence="2">Uncharacterized protein</fullName>
    </submittedName>
</protein>
<dbReference type="AlphaFoldDB" id="A0A4Q4TQR0"/>
<sequence>MGDEIPPADAAFRLNLDSVRLAGGQLKRSSASIPAKPLPGSANRVHKAAAGKSKAAAEVSLAVKWAAVGAAEDLDNLEDNTDRSEDHSGETKHRYTKKKPDGTECGAIIKNEKHSTVSHSKDHPRSSVLMLPTLFARLLPGLFSRMGNDAEAAYFRAWKIVLSS</sequence>
<evidence type="ECO:0000256" key="1">
    <source>
        <dbReference type="SAM" id="MobiDB-lite"/>
    </source>
</evidence>
<dbReference type="EMBL" id="QJNU01000031">
    <property type="protein sequence ID" value="RYP09685.1"/>
    <property type="molecule type" value="Genomic_DNA"/>
</dbReference>
<comment type="caution">
    <text evidence="2">The sequence shown here is derived from an EMBL/GenBank/DDBJ whole genome shotgun (WGS) entry which is preliminary data.</text>
</comment>
<evidence type="ECO:0000313" key="3">
    <source>
        <dbReference type="Proteomes" id="UP000293360"/>
    </source>
</evidence>
<dbReference type="Proteomes" id="UP000293360">
    <property type="component" value="Unassembled WGS sequence"/>
</dbReference>
<accession>A0A4Q4TQR0</accession>
<reference evidence="2 3" key="1">
    <citation type="submission" date="2018-06" db="EMBL/GenBank/DDBJ databases">
        <title>Complete Genomes of Monosporascus.</title>
        <authorList>
            <person name="Robinson A.J."/>
            <person name="Natvig D.O."/>
        </authorList>
    </citation>
    <scope>NUCLEOTIDE SEQUENCE [LARGE SCALE GENOMIC DNA]</scope>
    <source>
        <strain evidence="2 3">CBS 110550</strain>
    </source>
</reference>